<keyword evidence="1" id="KW-0472">Membrane</keyword>
<dbReference type="OrthoDB" id="1436450at2759"/>
<dbReference type="AlphaFoldDB" id="X6MW55"/>
<feature type="transmembrane region" description="Helical" evidence="1">
    <location>
        <begin position="148"/>
        <end position="169"/>
    </location>
</feature>
<dbReference type="SUPFAM" id="SSF103481">
    <property type="entry name" value="Multidrug resistance efflux transporter EmrE"/>
    <property type="match status" value="1"/>
</dbReference>
<dbReference type="Pfam" id="PF00892">
    <property type="entry name" value="EamA"/>
    <property type="match status" value="1"/>
</dbReference>
<keyword evidence="1" id="KW-0812">Transmembrane</keyword>
<comment type="caution">
    <text evidence="3">The sequence shown here is derived from an EMBL/GenBank/DDBJ whole genome shotgun (WGS) entry which is preliminary data.</text>
</comment>
<dbReference type="Proteomes" id="UP000023152">
    <property type="component" value="Unassembled WGS sequence"/>
</dbReference>
<keyword evidence="4" id="KW-1185">Reference proteome</keyword>
<feature type="transmembrane region" description="Helical" evidence="1">
    <location>
        <begin position="293"/>
        <end position="317"/>
    </location>
</feature>
<dbReference type="Gene3D" id="1.10.3730.20">
    <property type="match status" value="1"/>
</dbReference>
<dbReference type="OMA" id="IWFAQEY"/>
<evidence type="ECO:0000313" key="3">
    <source>
        <dbReference type="EMBL" id="ETO18233.1"/>
    </source>
</evidence>
<protein>
    <recommendedName>
        <fullName evidence="2">EamA domain-containing protein</fullName>
    </recommendedName>
</protein>
<dbReference type="GO" id="GO:0016020">
    <property type="term" value="C:membrane"/>
    <property type="evidence" value="ECO:0007669"/>
    <property type="project" value="InterPro"/>
</dbReference>
<reference evidence="3 4" key="1">
    <citation type="journal article" date="2013" name="Curr. Biol.">
        <title>The Genome of the Foraminiferan Reticulomyxa filosa.</title>
        <authorList>
            <person name="Glockner G."/>
            <person name="Hulsmann N."/>
            <person name="Schleicher M."/>
            <person name="Noegel A.A."/>
            <person name="Eichinger L."/>
            <person name="Gallinger C."/>
            <person name="Pawlowski J."/>
            <person name="Sierra R."/>
            <person name="Euteneuer U."/>
            <person name="Pillet L."/>
            <person name="Moustafa A."/>
            <person name="Platzer M."/>
            <person name="Groth M."/>
            <person name="Szafranski K."/>
            <person name="Schliwa M."/>
        </authorList>
    </citation>
    <scope>NUCLEOTIDE SEQUENCE [LARGE SCALE GENOMIC DNA]</scope>
</reference>
<proteinExistence type="predicted"/>
<feature type="transmembrane region" description="Helical" evidence="1">
    <location>
        <begin position="338"/>
        <end position="357"/>
    </location>
</feature>
<dbReference type="EMBL" id="ASPP01015296">
    <property type="protein sequence ID" value="ETO18233.1"/>
    <property type="molecule type" value="Genomic_DNA"/>
</dbReference>
<sequence>MCDSAWDSLFFNESSSVVVKVNDVGCSINTFAVANIVYSLTGEHKKNFLCTNKKKVKMSNLFFLFYKKKKELHRLQHKKEQNRVEHKYQMSELTEETENDDKTSSQKVLKSKKIAWLGYICVLSLSFFQVGIGELVQLATKQYPHPLIVRYVNSSMNILLSIFPCIYIHEQRKRSKSTKEEEAGHGLLALKANEERRYLMLCTLGGIATTSYGVLWYVSLDYTSIPTNTTLYRLRTVFVFLLSVLLLKERVNMWKCAAVIVSFAGVIVIAYQQKSSHSSSSSSSNDNDSDKDTWYGIILICIVAVASAATDILFNYLSKHTFLPNATHAQKAVNTFAYQAWNGLITIVFFIWVFWVHTGHHHSIIPDTTFEYILIFGTGFFLLLADVTYNFTISITSALFVNLGICLSVPVGFVVDVFVNGYQITILSVVGSLCVVIGFLMLVRVYSLLLHLNNIHPHQRACSCFATFAKKVAGMMTSLHNLITPAIVSCLLPMLLKIKLLISGCCCFFFVELILEKKKKTAIKFLVGPTKVHFCCNETF</sequence>
<accession>X6MW55</accession>
<evidence type="ECO:0000256" key="1">
    <source>
        <dbReference type="SAM" id="Phobius"/>
    </source>
</evidence>
<feature type="transmembrane region" description="Helical" evidence="1">
    <location>
        <begin position="198"/>
        <end position="218"/>
    </location>
</feature>
<feature type="transmembrane region" description="Helical" evidence="1">
    <location>
        <begin position="399"/>
        <end position="419"/>
    </location>
</feature>
<keyword evidence="1" id="KW-1133">Transmembrane helix</keyword>
<feature type="transmembrane region" description="Helical" evidence="1">
    <location>
        <begin position="369"/>
        <end position="387"/>
    </location>
</feature>
<dbReference type="InterPro" id="IPR037185">
    <property type="entry name" value="EmrE-like"/>
</dbReference>
<feature type="transmembrane region" description="Helical" evidence="1">
    <location>
        <begin position="230"/>
        <end position="247"/>
    </location>
</feature>
<feature type="transmembrane region" description="Helical" evidence="1">
    <location>
        <begin position="254"/>
        <end position="273"/>
    </location>
</feature>
<dbReference type="InterPro" id="IPR026505">
    <property type="entry name" value="Solute_c_fam_35_mem_F3/F4"/>
</dbReference>
<feature type="domain" description="EamA" evidence="2">
    <location>
        <begin position="117"/>
        <end position="270"/>
    </location>
</feature>
<feature type="transmembrane region" description="Helical" evidence="1">
    <location>
        <begin position="114"/>
        <end position="136"/>
    </location>
</feature>
<evidence type="ECO:0000259" key="2">
    <source>
        <dbReference type="Pfam" id="PF00892"/>
    </source>
</evidence>
<dbReference type="PANTHER" id="PTHR19346:SF4">
    <property type="entry name" value="SUGAR PHOSPHATE TRANSPORTER DOMAIN-CONTAINING PROTEIN"/>
    <property type="match status" value="1"/>
</dbReference>
<evidence type="ECO:0000313" key="4">
    <source>
        <dbReference type="Proteomes" id="UP000023152"/>
    </source>
</evidence>
<feature type="transmembrane region" description="Helical" evidence="1">
    <location>
        <begin position="425"/>
        <end position="447"/>
    </location>
</feature>
<organism evidence="3 4">
    <name type="scientific">Reticulomyxa filosa</name>
    <dbReference type="NCBI Taxonomy" id="46433"/>
    <lineage>
        <taxon>Eukaryota</taxon>
        <taxon>Sar</taxon>
        <taxon>Rhizaria</taxon>
        <taxon>Retaria</taxon>
        <taxon>Foraminifera</taxon>
        <taxon>Monothalamids</taxon>
        <taxon>Reticulomyxidae</taxon>
        <taxon>Reticulomyxa</taxon>
    </lineage>
</organism>
<name>X6MW55_RETFI</name>
<dbReference type="PANTHER" id="PTHR19346">
    <property type="entry name" value="SUGAR PHOSPHATE TRANSPORTER DOMAIN-CONTAINING PROTEIN"/>
    <property type="match status" value="1"/>
</dbReference>
<dbReference type="InterPro" id="IPR000620">
    <property type="entry name" value="EamA_dom"/>
</dbReference>
<gene>
    <name evidence="3" type="ORF">RFI_19043</name>
</gene>